<gene>
    <name evidence="1" type="ORF">F4820DRAFT_22402</name>
</gene>
<name>A0ACB9YU21_9PEZI</name>
<keyword evidence="2" id="KW-1185">Reference proteome</keyword>
<protein>
    <submittedName>
        <fullName evidence="1">Uncharacterized protein</fullName>
    </submittedName>
</protein>
<dbReference type="Proteomes" id="UP001497700">
    <property type="component" value="Unassembled WGS sequence"/>
</dbReference>
<evidence type="ECO:0000313" key="2">
    <source>
        <dbReference type="Proteomes" id="UP001497700"/>
    </source>
</evidence>
<sequence>MSASSQSSPTVGVDPLDFVDFSEYDKLGYQSPSASPALTNKSQFMRTSATVSTPANMPSSQALSGPSHQYDQYKQQTPFVPGALASTIAINQSNSQVTGYTLDYMNSANDEMFDFNSAPSQNMNGPEMDLDFDSQGDFFFQESTVNPNAIGSAESQTSSQTSSVGRMYPGMHQQAALAKAQAQQRQQQQIIQQQQHAQQQRQTQQAKQNRSKGPLPSDPIVEQKITQLLSTMRAKAGASSSDGGDNSPLLQLPRTKKEEDDMDEDERLLASEEGKKLSSKERRQLRNKVSARAFRSRRKEYITQLESEIASKVTENGDLRAANRALMDENRRLSDLTRMLLSSPSFSSFLDHLSSNPAAHPQHQQQQPQPEQRQPEPRQAPKDVNPFGALGQQGAQHQHHQIGMVMMPEQTMDFSMLNLNSDAFNFQPQVFTVLEAPEVPILDAYALSGKTSNFVPGSFTSDTEKTDAPVVELPALPETSEPLEAEIESADSERPVASLDGDLYDDETTVAPSRSVELDTDSLTAVDIFGGIELEKALSRLELNESDESTENITVVLASRRIERLAASLEPIMTRLDLLTIGL</sequence>
<evidence type="ECO:0000313" key="1">
    <source>
        <dbReference type="EMBL" id="KAI4862453.1"/>
    </source>
</evidence>
<dbReference type="EMBL" id="MU393525">
    <property type="protein sequence ID" value="KAI4862453.1"/>
    <property type="molecule type" value="Genomic_DNA"/>
</dbReference>
<proteinExistence type="predicted"/>
<comment type="caution">
    <text evidence="1">The sequence shown here is derived from an EMBL/GenBank/DDBJ whole genome shotgun (WGS) entry which is preliminary data.</text>
</comment>
<organism evidence="1 2">
    <name type="scientific">Hypoxylon rubiginosum</name>
    <dbReference type="NCBI Taxonomy" id="110542"/>
    <lineage>
        <taxon>Eukaryota</taxon>
        <taxon>Fungi</taxon>
        <taxon>Dikarya</taxon>
        <taxon>Ascomycota</taxon>
        <taxon>Pezizomycotina</taxon>
        <taxon>Sordariomycetes</taxon>
        <taxon>Xylariomycetidae</taxon>
        <taxon>Xylariales</taxon>
        <taxon>Hypoxylaceae</taxon>
        <taxon>Hypoxylon</taxon>
    </lineage>
</organism>
<accession>A0ACB9YU21</accession>
<reference evidence="1 2" key="1">
    <citation type="journal article" date="2022" name="New Phytol.">
        <title>Ecological generalism drives hyperdiversity of secondary metabolite gene clusters in xylarialean endophytes.</title>
        <authorList>
            <person name="Franco M.E.E."/>
            <person name="Wisecaver J.H."/>
            <person name="Arnold A.E."/>
            <person name="Ju Y.M."/>
            <person name="Slot J.C."/>
            <person name="Ahrendt S."/>
            <person name="Moore L.P."/>
            <person name="Eastman K.E."/>
            <person name="Scott K."/>
            <person name="Konkel Z."/>
            <person name="Mondo S.J."/>
            <person name="Kuo A."/>
            <person name="Hayes R.D."/>
            <person name="Haridas S."/>
            <person name="Andreopoulos B."/>
            <person name="Riley R."/>
            <person name="LaButti K."/>
            <person name="Pangilinan J."/>
            <person name="Lipzen A."/>
            <person name="Amirebrahimi M."/>
            <person name="Yan J."/>
            <person name="Adam C."/>
            <person name="Keymanesh K."/>
            <person name="Ng V."/>
            <person name="Louie K."/>
            <person name="Northen T."/>
            <person name="Drula E."/>
            <person name="Henrissat B."/>
            <person name="Hsieh H.M."/>
            <person name="Youens-Clark K."/>
            <person name="Lutzoni F."/>
            <person name="Miadlikowska J."/>
            <person name="Eastwood D.C."/>
            <person name="Hamelin R.C."/>
            <person name="Grigoriev I.V."/>
            <person name="U'Ren J.M."/>
        </authorList>
    </citation>
    <scope>NUCLEOTIDE SEQUENCE [LARGE SCALE GENOMIC DNA]</scope>
    <source>
        <strain evidence="1 2">CBS 119005</strain>
    </source>
</reference>